<reference evidence="1 2" key="1">
    <citation type="submission" date="2014-04" db="EMBL/GenBank/DDBJ databases">
        <authorList>
            <consortium name="DOE Joint Genome Institute"/>
            <person name="Kuo A."/>
            <person name="Kohler A."/>
            <person name="Costa M.D."/>
            <person name="Nagy L.G."/>
            <person name="Floudas D."/>
            <person name="Copeland A."/>
            <person name="Barry K.W."/>
            <person name="Cichocki N."/>
            <person name="Veneault-Fourrey C."/>
            <person name="LaButti K."/>
            <person name="Lindquist E.A."/>
            <person name="Lipzen A."/>
            <person name="Lundell T."/>
            <person name="Morin E."/>
            <person name="Murat C."/>
            <person name="Sun H."/>
            <person name="Tunlid A."/>
            <person name="Henrissat B."/>
            <person name="Grigoriev I.V."/>
            <person name="Hibbett D.S."/>
            <person name="Martin F."/>
            <person name="Nordberg H.P."/>
            <person name="Cantor M.N."/>
            <person name="Hua S.X."/>
        </authorList>
    </citation>
    <scope>NUCLEOTIDE SEQUENCE [LARGE SCALE GENOMIC DNA]</scope>
    <source>
        <strain evidence="1 2">Marx 270</strain>
    </source>
</reference>
<gene>
    <name evidence="1" type="ORF">M404DRAFT_390250</name>
</gene>
<dbReference type="HOGENOM" id="CLU_2085750_0_0_1"/>
<evidence type="ECO:0000313" key="2">
    <source>
        <dbReference type="Proteomes" id="UP000054217"/>
    </source>
</evidence>
<dbReference type="Proteomes" id="UP000054217">
    <property type="component" value="Unassembled WGS sequence"/>
</dbReference>
<name>A0A0C3PHV5_PISTI</name>
<accession>A0A0C3PHV5</accession>
<organism evidence="1 2">
    <name type="scientific">Pisolithus tinctorius Marx 270</name>
    <dbReference type="NCBI Taxonomy" id="870435"/>
    <lineage>
        <taxon>Eukaryota</taxon>
        <taxon>Fungi</taxon>
        <taxon>Dikarya</taxon>
        <taxon>Basidiomycota</taxon>
        <taxon>Agaricomycotina</taxon>
        <taxon>Agaricomycetes</taxon>
        <taxon>Agaricomycetidae</taxon>
        <taxon>Boletales</taxon>
        <taxon>Sclerodermatineae</taxon>
        <taxon>Pisolithaceae</taxon>
        <taxon>Pisolithus</taxon>
    </lineage>
</organism>
<dbReference type="InParanoid" id="A0A0C3PHV5"/>
<reference evidence="2" key="2">
    <citation type="submission" date="2015-01" db="EMBL/GenBank/DDBJ databases">
        <title>Evolutionary Origins and Diversification of the Mycorrhizal Mutualists.</title>
        <authorList>
            <consortium name="DOE Joint Genome Institute"/>
            <consortium name="Mycorrhizal Genomics Consortium"/>
            <person name="Kohler A."/>
            <person name="Kuo A."/>
            <person name="Nagy L.G."/>
            <person name="Floudas D."/>
            <person name="Copeland A."/>
            <person name="Barry K.W."/>
            <person name="Cichocki N."/>
            <person name="Veneault-Fourrey C."/>
            <person name="LaButti K."/>
            <person name="Lindquist E.A."/>
            <person name="Lipzen A."/>
            <person name="Lundell T."/>
            <person name="Morin E."/>
            <person name="Murat C."/>
            <person name="Riley R."/>
            <person name="Ohm R."/>
            <person name="Sun H."/>
            <person name="Tunlid A."/>
            <person name="Henrissat B."/>
            <person name="Grigoriev I.V."/>
            <person name="Hibbett D.S."/>
            <person name="Martin F."/>
        </authorList>
    </citation>
    <scope>NUCLEOTIDE SEQUENCE [LARGE SCALE GENOMIC DNA]</scope>
    <source>
        <strain evidence="2">Marx 270</strain>
    </source>
</reference>
<dbReference type="AlphaFoldDB" id="A0A0C3PHV5"/>
<protein>
    <submittedName>
        <fullName evidence="1">Uncharacterized protein</fullName>
    </submittedName>
</protein>
<evidence type="ECO:0000313" key="1">
    <source>
        <dbReference type="EMBL" id="KIO07619.1"/>
    </source>
</evidence>
<sequence length="117" mass="12929">MVQLRLHAGGSTSASSAFRQDRPCMQRSCHLGMETILVTVHSHPTAVRACHPSCTRKETNRAKPCGPWCSAKLGRRRGWLALIGQSDTLPGQLSLLCSFLLLHIRGGNLHIERAYRV</sequence>
<keyword evidence="2" id="KW-1185">Reference proteome</keyword>
<proteinExistence type="predicted"/>
<dbReference type="EMBL" id="KN831959">
    <property type="protein sequence ID" value="KIO07619.1"/>
    <property type="molecule type" value="Genomic_DNA"/>
</dbReference>